<dbReference type="RefSeq" id="WP_229092482.1">
    <property type="nucleotide sequence ID" value="NZ_JAQPYS010000073.1"/>
</dbReference>
<evidence type="ECO:0000256" key="1">
    <source>
        <dbReference type="SAM" id="MobiDB-lite"/>
    </source>
</evidence>
<feature type="compositionally biased region" description="Low complexity" evidence="1">
    <location>
        <begin position="1"/>
        <end position="14"/>
    </location>
</feature>
<dbReference type="EMBL" id="JAQPYS010000073">
    <property type="protein sequence ID" value="MDC7137389.1"/>
    <property type="molecule type" value="Genomic_DNA"/>
</dbReference>
<feature type="region of interest" description="Disordered" evidence="1">
    <location>
        <begin position="1"/>
        <end position="55"/>
    </location>
</feature>
<accession>A0ABT5H9X1</accession>
<dbReference type="InterPro" id="IPR021958">
    <property type="entry name" value="DUF3575"/>
</dbReference>
<feature type="compositionally biased region" description="Basic and acidic residues" evidence="1">
    <location>
        <begin position="36"/>
        <end position="55"/>
    </location>
</feature>
<name>A0ABT5H9X1_9BACE</name>
<dbReference type="InterPro" id="IPR036709">
    <property type="entry name" value="Autotransporte_beta_dom_sf"/>
</dbReference>
<sequence length="239" mass="27159">MQQEPQQPQNPQKVQQKKPRIQTSADENEIVFKPLTETDKKPEAASRKGTASKEEVATKKVVTTKKAVTTKKEKGNHSERYMALKSNIAYDAAGLPNLAFEMQFSKHISVELPVICSFWDISQKHAVRTVAIQPEGRWWLKQLGAGHFFGVHAHVAWFNVKWQKDRYQNTDRPLLGAGVSYGYLLPLSKHWGAEFSLGAGYAHIKYNTYYNIDNGAQIGTETRNYWGITRVGLSLSYRF</sequence>
<evidence type="ECO:0000313" key="3">
    <source>
        <dbReference type="Proteomes" id="UP001215398"/>
    </source>
</evidence>
<reference evidence="2 3" key="1">
    <citation type="submission" date="2023-01" db="EMBL/GenBank/DDBJ databases">
        <title>Exploring GABA producing Bacteroides strains toward improving mental health.</title>
        <authorList>
            <person name="Yousuf B."/>
            <person name="Bouhlel N.E."/>
            <person name="Mottawea W."/>
            <person name="Hammami R."/>
        </authorList>
    </citation>
    <scope>NUCLEOTIDE SEQUENCE [LARGE SCALE GENOMIC DNA]</scope>
    <source>
        <strain evidence="2 3">UO.H1054</strain>
    </source>
</reference>
<gene>
    <name evidence="2" type="ORF">PQG98_13735</name>
</gene>
<dbReference type="Gene3D" id="2.40.128.130">
    <property type="entry name" value="Autotransporter beta-domain"/>
    <property type="match status" value="1"/>
</dbReference>
<comment type="caution">
    <text evidence="2">The sequence shown here is derived from an EMBL/GenBank/DDBJ whole genome shotgun (WGS) entry which is preliminary data.</text>
</comment>
<organism evidence="2 3">
    <name type="scientific">Bacteroides zhangwenhongii</name>
    <dbReference type="NCBI Taxonomy" id="2650157"/>
    <lineage>
        <taxon>Bacteria</taxon>
        <taxon>Pseudomonadati</taxon>
        <taxon>Bacteroidota</taxon>
        <taxon>Bacteroidia</taxon>
        <taxon>Bacteroidales</taxon>
        <taxon>Bacteroidaceae</taxon>
        <taxon>Bacteroides</taxon>
    </lineage>
</organism>
<dbReference type="Proteomes" id="UP001215398">
    <property type="component" value="Unassembled WGS sequence"/>
</dbReference>
<evidence type="ECO:0000313" key="2">
    <source>
        <dbReference type="EMBL" id="MDC7137389.1"/>
    </source>
</evidence>
<keyword evidence="3" id="KW-1185">Reference proteome</keyword>
<protein>
    <submittedName>
        <fullName evidence="2">DUF3575 domain-containing protein</fullName>
    </submittedName>
</protein>
<proteinExistence type="predicted"/>
<dbReference type="Pfam" id="PF12099">
    <property type="entry name" value="DUF3575"/>
    <property type="match status" value="1"/>
</dbReference>